<evidence type="ECO:0000313" key="1">
    <source>
        <dbReference type="EMBL" id="EGD46259.1"/>
    </source>
</evidence>
<keyword evidence="2" id="KW-1185">Reference proteome</keyword>
<accession>F1TH19</accession>
<organism evidence="1 2">
    <name type="scientific">Ruminiclostridium papyrosolvens DSM 2782</name>
    <dbReference type="NCBI Taxonomy" id="588581"/>
    <lineage>
        <taxon>Bacteria</taxon>
        <taxon>Bacillati</taxon>
        <taxon>Bacillota</taxon>
        <taxon>Clostridia</taxon>
        <taxon>Eubacteriales</taxon>
        <taxon>Oscillospiraceae</taxon>
        <taxon>Ruminiclostridium</taxon>
    </lineage>
</organism>
<sequence length="357" mass="41879">MSTIVLFKDAYLIDYTSHSILRKPITDEFNDYVTELVNEISKNVNLQYFQIRDMSTQVISRVLDSIDRVIANNGLEMILENIKTIANRLLEKEIHKQEQISQMGRNIKKGSLLQAIIKRDDEETGEYEYLYMLTKVEHNAYIDEESFNLKRGFQVEKVSLWKSCLIHVVQDTSKNLQIGDIKVFLDNPATYWHNDFLEVDPIRKDEFNTKTLFRSVEHVLRKKIFSQSNHDYFMLRNNLIGYMRRTPYIDYGILVDTVFKSYPCEEITEDVKNTLITTLEKLPDSNKFDRQFNCVNTAIGAKIIKKSFNLTDDIELIIKNALNNAENIITAGDESGRRYVKIYTNDDETYRTFKSRH</sequence>
<name>F1TH19_9FIRM</name>
<gene>
    <name evidence="1" type="ORF">Cpap_0871</name>
</gene>
<reference evidence="1" key="1">
    <citation type="submission" date="2009-07" db="EMBL/GenBank/DDBJ databases">
        <authorList>
            <consortium name="US DOE Joint Genome Institute (JGI-PGF)"/>
            <person name="Lucas S."/>
            <person name="Copeland A."/>
            <person name="Lapidus A."/>
            <person name="Glavina del Rio T."/>
            <person name="Tice H."/>
            <person name="Bruce D."/>
            <person name="Goodwin L."/>
            <person name="Pitluck S."/>
            <person name="Larimer F."/>
            <person name="Land M.L."/>
            <person name="Mouttaki H."/>
            <person name="He Z."/>
            <person name="Zhou J."/>
            <person name="Hemme C.L."/>
        </authorList>
    </citation>
    <scope>NUCLEOTIDE SEQUENCE [LARGE SCALE GENOMIC DNA]</scope>
    <source>
        <strain evidence="1">DSM 2782</strain>
    </source>
</reference>
<dbReference type="RefSeq" id="WP_004621609.1">
    <property type="nucleotide sequence ID" value="NZ_ACXX02000015.1"/>
</dbReference>
<dbReference type="STRING" id="588581.Cpap_0871"/>
<protein>
    <recommendedName>
        <fullName evidence="3">37kDa nucleoid-associated protein</fullName>
    </recommendedName>
</protein>
<evidence type="ECO:0008006" key="3">
    <source>
        <dbReference type="Google" id="ProtNLM"/>
    </source>
</evidence>
<comment type="caution">
    <text evidence="1">The sequence shown here is derived from an EMBL/GenBank/DDBJ whole genome shotgun (WGS) entry which is preliminary data.</text>
</comment>
<reference evidence="1" key="2">
    <citation type="submission" date="2011-01" db="EMBL/GenBank/DDBJ databases">
        <title>The Non-contiguous Finished genome of Clostridium papyrosolvens.</title>
        <authorList>
            <person name="Lucas S."/>
            <person name="Copeland A."/>
            <person name="Lapidus A."/>
            <person name="Cheng J.-F."/>
            <person name="Goodwin L."/>
            <person name="Pitluck S."/>
            <person name="Misra M."/>
            <person name="Chertkov O."/>
            <person name="Detter J.C."/>
            <person name="Han C."/>
            <person name="Tapia R."/>
            <person name="Land M."/>
            <person name="Hauser L."/>
            <person name="Kyrpides N."/>
            <person name="Ivanova N."/>
            <person name="Pagani I."/>
            <person name="Mouttaki H."/>
            <person name="He Z."/>
            <person name="Zhou J."/>
            <person name="Hemme C.L."/>
            <person name="Woyke T."/>
        </authorList>
    </citation>
    <scope>NUCLEOTIDE SEQUENCE [LARGE SCALE GENOMIC DNA]</scope>
    <source>
        <strain evidence="1">DSM 2782</strain>
    </source>
</reference>
<evidence type="ECO:0000313" key="2">
    <source>
        <dbReference type="Proteomes" id="UP000003860"/>
    </source>
</evidence>
<dbReference type="eggNOG" id="ENOG5030NDB">
    <property type="taxonomic scope" value="Bacteria"/>
</dbReference>
<dbReference type="AlphaFoldDB" id="F1TH19"/>
<dbReference type="EMBL" id="ACXX02000015">
    <property type="protein sequence ID" value="EGD46259.1"/>
    <property type="molecule type" value="Genomic_DNA"/>
</dbReference>
<dbReference type="Proteomes" id="UP000003860">
    <property type="component" value="Unassembled WGS sequence"/>
</dbReference>
<proteinExistence type="predicted"/>
<dbReference type="OrthoDB" id="2034141at2"/>